<evidence type="ECO:0000313" key="3">
    <source>
        <dbReference type="Proteomes" id="UP001174694"/>
    </source>
</evidence>
<dbReference type="Proteomes" id="UP001174694">
    <property type="component" value="Unassembled WGS sequence"/>
</dbReference>
<feature type="compositionally biased region" description="Pro residues" evidence="1">
    <location>
        <begin position="270"/>
        <end position="280"/>
    </location>
</feature>
<sequence>MAARNGISDDWEHLSDDSYSVISAPTSDGEDEAVDESVHFDADVAADSSPRRESRTASPPVSTARRSAEVQTAVTAPPATALPSIVPDQHPFGPEPRDGPADTALDGPPDPFNIADYEYESDAVDELVDTHTNTDPAFYLKVLNSLAGILAETAQSERDPLALGGRSHRVADVCSPLSRQVQELTPIVSRYARLWSVAARDIPLDPNLHGWMSGVRVKLLGLQAEMQDPSRVEEYCAALDAFRKQMDDFLPIMRVDFNEFQAAHMSFAAPPPRPASPPVPTATAPIPIRTPAHRRPSHPSGPPPDMWRLRRELYRLKDEVQRTIEQLTEAASRLPPGGGPLVALAADVARSYRGVLSSLALALSNHASDWIEHDLCGGGLTHAEFARLDVEAVRDLTAGLEAVWEQEGWEPRPGEGGGGRGVLAEGQLDRLEALAEVLTATLNPERD</sequence>
<reference evidence="2" key="1">
    <citation type="submission" date="2022-07" db="EMBL/GenBank/DDBJ databases">
        <title>Fungi with potential for degradation of polypropylene.</title>
        <authorList>
            <person name="Gostincar C."/>
        </authorList>
    </citation>
    <scope>NUCLEOTIDE SEQUENCE</scope>
    <source>
        <strain evidence="2">EXF-13308</strain>
    </source>
</reference>
<dbReference type="EMBL" id="JANBVO010000048">
    <property type="protein sequence ID" value="KAJ9133671.1"/>
    <property type="molecule type" value="Genomic_DNA"/>
</dbReference>
<evidence type="ECO:0000313" key="2">
    <source>
        <dbReference type="EMBL" id="KAJ9133671.1"/>
    </source>
</evidence>
<evidence type="ECO:0000256" key="1">
    <source>
        <dbReference type="SAM" id="MobiDB-lite"/>
    </source>
</evidence>
<comment type="caution">
    <text evidence="2">The sequence shown here is derived from an EMBL/GenBank/DDBJ whole genome shotgun (WGS) entry which is preliminary data.</text>
</comment>
<gene>
    <name evidence="2" type="ORF">NKR23_g10566</name>
</gene>
<protein>
    <submittedName>
        <fullName evidence="2">Uncharacterized protein</fullName>
    </submittedName>
</protein>
<feature type="compositionally biased region" description="Polar residues" evidence="1">
    <location>
        <begin position="17"/>
        <end position="26"/>
    </location>
</feature>
<feature type="compositionally biased region" description="Low complexity" evidence="1">
    <location>
        <begin position="72"/>
        <end position="83"/>
    </location>
</feature>
<dbReference type="AlphaFoldDB" id="A0AA38R462"/>
<organism evidence="2 3">
    <name type="scientific">Pleurostoma richardsiae</name>
    <dbReference type="NCBI Taxonomy" id="41990"/>
    <lineage>
        <taxon>Eukaryota</taxon>
        <taxon>Fungi</taxon>
        <taxon>Dikarya</taxon>
        <taxon>Ascomycota</taxon>
        <taxon>Pezizomycotina</taxon>
        <taxon>Sordariomycetes</taxon>
        <taxon>Sordariomycetidae</taxon>
        <taxon>Calosphaeriales</taxon>
        <taxon>Pleurostomataceae</taxon>
        <taxon>Pleurostoma</taxon>
    </lineage>
</organism>
<feature type="compositionally biased region" description="Polar residues" evidence="1">
    <location>
        <begin position="56"/>
        <end position="65"/>
    </location>
</feature>
<feature type="region of interest" description="Disordered" evidence="1">
    <location>
        <begin position="1"/>
        <end position="115"/>
    </location>
</feature>
<keyword evidence="3" id="KW-1185">Reference proteome</keyword>
<feature type="compositionally biased region" description="Low complexity" evidence="1">
    <location>
        <begin position="281"/>
        <end position="290"/>
    </location>
</feature>
<feature type="region of interest" description="Disordered" evidence="1">
    <location>
        <begin position="270"/>
        <end position="306"/>
    </location>
</feature>
<proteinExistence type="predicted"/>
<accession>A0AA38R462</accession>
<name>A0AA38R462_9PEZI</name>